<accession>A0AAW1RRJ6</accession>
<dbReference type="PANTHER" id="PTHR10237">
    <property type="entry name" value="DEFORMED EPIDERMAL AUTOREGULATORY FACTOR 1 HOMOLOG SUPPRESSIN"/>
    <property type="match status" value="1"/>
</dbReference>
<dbReference type="PROSITE" id="PS01360">
    <property type="entry name" value="ZF_MYND_1"/>
    <property type="match status" value="1"/>
</dbReference>
<dbReference type="Gene3D" id="6.10.140.2220">
    <property type="match status" value="1"/>
</dbReference>
<dbReference type="GO" id="GO:0000981">
    <property type="term" value="F:DNA-binding transcription factor activity, RNA polymerase II-specific"/>
    <property type="evidence" value="ECO:0007669"/>
    <property type="project" value="TreeGrafter"/>
</dbReference>
<dbReference type="GO" id="GO:0008270">
    <property type="term" value="F:zinc ion binding"/>
    <property type="evidence" value="ECO:0007669"/>
    <property type="project" value="UniProtKB-KW"/>
</dbReference>
<evidence type="ECO:0000256" key="4">
    <source>
        <dbReference type="PROSITE-ProRule" id="PRU00134"/>
    </source>
</evidence>
<keyword evidence="1" id="KW-0479">Metal-binding</keyword>
<evidence type="ECO:0000313" key="6">
    <source>
        <dbReference type="EMBL" id="KAK9836230.1"/>
    </source>
</evidence>
<reference evidence="6 7" key="1">
    <citation type="journal article" date="2024" name="Nat. Commun.">
        <title>Phylogenomics reveals the evolutionary origins of lichenization in chlorophyte algae.</title>
        <authorList>
            <person name="Puginier C."/>
            <person name="Libourel C."/>
            <person name="Otte J."/>
            <person name="Skaloud P."/>
            <person name="Haon M."/>
            <person name="Grisel S."/>
            <person name="Petersen M."/>
            <person name="Berrin J.G."/>
            <person name="Delaux P.M."/>
            <person name="Dal Grande F."/>
            <person name="Keller J."/>
        </authorList>
    </citation>
    <scope>NUCLEOTIDE SEQUENCE [LARGE SCALE GENOMIC DNA]</scope>
    <source>
        <strain evidence="6 7">SAG 2523</strain>
    </source>
</reference>
<keyword evidence="7" id="KW-1185">Reference proteome</keyword>
<proteinExistence type="predicted"/>
<keyword evidence="3" id="KW-0862">Zinc</keyword>
<dbReference type="PROSITE" id="PS50865">
    <property type="entry name" value="ZF_MYND_2"/>
    <property type="match status" value="1"/>
</dbReference>
<name>A0AAW1RRJ6_9CHLO</name>
<keyword evidence="2 4" id="KW-0863">Zinc-finger</keyword>
<dbReference type="EMBL" id="JALJOV010002020">
    <property type="protein sequence ID" value="KAK9836230.1"/>
    <property type="molecule type" value="Genomic_DNA"/>
</dbReference>
<evidence type="ECO:0000256" key="1">
    <source>
        <dbReference type="ARBA" id="ARBA00022723"/>
    </source>
</evidence>
<dbReference type="PANTHER" id="PTHR10237:SF14">
    <property type="entry name" value="MYND-TYPE DOMAIN-CONTAINING PROTEIN"/>
    <property type="match status" value="1"/>
</dbReference>
<dbReference type="GO" id="GO:0005634">
    <property type="term" value="C:nucleus"/>
    <property type="evidence" value="ECO:0007669"/>
    <property type="project" value="TreeGrafter"/>
</dbReference>
<evidence type="ECO:0000256" key="3">
    <source>
        <dbReference type="ARBA" id="ARBA00022833"/>
    </source>
</evidence>
<organism evidence="6 7">
    <name type="scientific">Apatococcus fuscideae</name>
    <dbReference type="NCBI Taxonomy" id="2026836"/>
    <lineage>
        <taxon>Eukaryota</taxon>
        <taxon>Viridiplantae</taxon>
        <taxon>Chlorophyta</taxon>
        <taxon>core chlorophytes</taxon>
        <taxon>Trebouxiophyceae</taxon>
        <taxon>Chlorellales</taxon>
        <taxon>Chlorellaceae</taxon>
        <taxon>Apatococcus</taxon>
    </lineage>
</organism>
<dbReference type="Pfam" id="PF01753">
    <property type="entry name" value="zf-MYND"/>
    <property type="match status" value="1"/>
</dbReference>
<feature type="non-terminal residue" evidence="6">
    <location>
        <position position="416"/>
    </location>
</feature>
<dbReference type="Proteomes" id="UP001485043">
    <property type="component" value="Unassembled WGS sequence"/>
</dbReference>
<dbReference type="InterPro" id="IPR024119">
    <property type="entry name" value="TF_DEAF-1"/>
</dbReference>
<dbReference type="InterPro" id="IPR002893">
    <property type="entry name" value="Znf_MYND"/>
</dbReference>
<feature type="domain" description="MYND-type" evidence="5">
    <location>
        <begin position="259"/>
        <end position="296"/>
    </location>
</feature>
<evidence type="ECO:0000259" key="5">
    <source>
        <dbReference type="PROSITE" id="PS50865"/>
    </source>
</evidence>
<sequence length="416" mass="44862">MARETSPQLPEEEVRRLLSNLNISHKEAKAGKELDKLLTRAIKKVESLSEAVAGGTSGQKKLDLSVLPRCIADQAAIQAFNTSYTLSEIVRELGQGTGTPTAASQTLQLQAEEDVFFEYRATLGHLARNYVESGSDFCICQDDAQTSALVIKILGLKMLPNGQHLMEVKYMHNTRENVKTEHLQAIQKEQKDPNMQMKVSVVEGLFLKKVLDVNAGKLEDSYKKQQAGGLHKGLFQVSFLLPADPLSGEQAEELQLKRCAHCHKAPTHSACSRCKLVNYCSKDCQVAHWPGHKQACKAEAARLAAAQNSALEAAAFADESSAAEDGSDPTAAVDIPLGAAAGISGVSSCIPNNRALGRMKVADLPVHEMGQTPANVHGASRFIVKIQSAAGAAHSPHMIYDQSRSFTGFLDPRIGA</sequence>
<gene>
    <name evidence="6" type="ORF">WJX84_003554</name>
</gene>
<protein>
    <recommendedName>
        <fullName evidence="5">MYND-type domain-containing protein</fullName>
    </recommendedName>
</protein>
<dbReference type="SUPFAM" id="SSF144232">
    <property type="entry name" value="HIT/MYND zinc finger-like"/>
    <property type="match status" value="1"/>
</dbReference>
<dbReference type="AlphaFoldDB" id="A0AAW1RRJ6"/>
<comment type="caution">
    <text evidence="6">The sequence shown here is derived from an EMBL/GenBank/DDBJ whole genome shotgun (WGS) entry which is preliminary data.</text>
</comment>
<evidence type="ECO:0000256" key="2">
    <source>
        <dbReference type="ARBA" id="ARBA00022771"/>
    </source>
</evidence>
<evidence type="ECO:0000313" key="7">
    <source>
        <dbReference type="Proteomes" id="UP001485043"/>
    </source>
</evidence>